<dbReference type="GO" id="GO:0034605">
    <property type="term" value="P:cellular response to heat"/>
    <property type="evidence" value="ECO:0007669"/>
    <property type="project" value="TreeGrafter"/>
</dbReference>
<dbReference type="InterPro" id="IPR000232">
    <property type="entry name" value="HSF_DNA-bd"/>
</dbReference>
<evidence type="ECO:0000256" key="8">
    <source>
        <dbReference type="ARBA" id="ARBA00023242"/>
    </source>
</evidence>
<evidence type="ECO:0000256" key="2">
    <source>
        <dbReference type="ARBA" id="ARBA00011233"/>
    </source>
</evidence>
<evidence type="ECO:0000256" key="4">
    <source>
        <dbReference type="ARBA" id="ARBA00023015"/>
    </source>
</evidence>
<keyword evidence="6" id="KW-0238">DNA-binding</keyword>
<dbReference type="AlphaFoldDB" id="A0A2Z7ARH9"/>
<evidence type="ECO:0000256" key="9">
    <source>
        <dbReference type="RuleBase" id="RU004020"/>
    </source>
</evidence>
<feature type="region of interest" description="Disordered" evidence="10">
    <location>
        <begin position="332"/>
        <end position="352"/>
    </location>
</feature>
<evidence type="ECO:0000256" key="6">
    <source>
        <dbReference type="ARBA" id="ARBA00023125"/>
    </source>
</evidence>
<evidence type="ECO:0000256" key="7">
    <source>
        <dbReference type="ARBA" id="ARBA00023163"/>
    </source>
</evidence>
<dbReference type="GO" id="GO:0003700">
    <property type="term" value="F:DNA-binding transcription factor activity"/>
    <property type="evidence" value="ECO:0007669"/>
    <property type="project" value="InterPro"/>
</dbReference>
<dbReference type="SUPFAM" id="SSF46785">
    <property type="entry name" value="Winged helix' DNA-binding domain"/>
    <property type="match status" value="1"/>
</dbReference>
<evidence type="ECO:0000259" key="11">
    <source>
        <dbReference type="PROSITE" id="PS00434"/>
    </source>
</evidence>
<dbReference type="EMBL" id="KV013496">
    <property type="protein sequence ID" value="KZV23490.1"/>
    <property type="molecule type" value="Genomic_DNA"/>
</dbReference>
<keyword evidence="4" id="KW-0805">Transcription regulation</keyword>
<dbReference type="PROSITE" id="PS00434">
    <property type="entry name" value="HSF_DOMAIN"/>
    <property type="match status" value="1"/>
</dbReference>
<keyword evidence="8" id="KW-0539">Nucleus</keyword>
<dbReference type="PANTHER" id="PTHR10015:SF325">
    <property type="entry name" value="HEAT STRESS TRANSCRIPTION FACTOR A-8"/>
    <property type="match status" value="1"/>
</dbReference>
<evidence type="ECO:0000256" key="5">
    <source>
        <dbReference type="ARBA" id="ARBA00023016"/>
    </source>
</evidence>
<dbReference type="OrthoDB" id="60033at2759"/>
<dbReference type="Gene3D" id="1.10.10.10">
    <property type="entry name" value="Winged helix-like DNA-binding domain superfamily/Winged helix DNA-binding domain"/>
    <property type="match status" value="1"/>
</dbReference>
<dbReference type="SMART" id="SM00415">
    <property type="entry name" value="HSF"/>
    <property type="match status" value="1"/>
</dbReference>
<keyword evidence="3" id="KW-0597">Phosphoprotein</keyword>
<name>A0A2Z7ARH9_9LAMI</name>
<dbReference type="InterPro" id="IPR036390">
    <property type="entry name" value="WH_DNA-bd_sf"/>
</dbReference>
<protein>
    <submittedName>
        <fullName evidence="12">Heat stress transcription factor A-8</fullName>
    </submittedName>
</protein>
<dbReference type="GO" id="GO:0000978">
    <property type="term" value="F:RNA polymerase II cis-regulatory region sequence-specific DNA binding"/>
    <property type="evidence" value="ECO:0007669"/>
    <property type="project" value="TreeGrafter"/>
</dbReference>
<accession>A0A2Z7ARH9</accession>
<evidence type="ECO:0000256" key="1">
    <source>
        <dbReference type="ARBA" id="ARBA00004123"/>
    </source>
</evidence>
<gene>
    <name evidence="12" type="ORF">F511_41879</name>
</gene>
<dbReference type="GO" id="GO:0006357">
    <property type="term" value="P:regulation of transcription by RNA polymerase II"/>
    <property type="evidence" value="ECO:0007669"/>
    <property type="project" value="TreeGrafter"/>
</dbReference>
<dbReference type="PANTHER" id="PTHR10015">
    <property type="entry name" value="HEAT SHOCK TRANSCRIPTION FACTOR"/>
    <property type="match status" value="1"/>
</dbReference>
<dbReference type="PRINTS" id="PR00056">
    <property type="entry name" value="HSFDOMAIN"/>
</dbReference>
<evidence type="ECO:0000256" key="10">
    <source>
        <dbReference type="SAM" id="MobiDB-lite"/>
    </source>
</evidence>
<dbReference type="Proteomes" id="UP000250235">
    <property type="component" value="Unassembled WGS sequence"/>
</dbReference>
<comment type="subunit">
    <text evidence="2">Homotrimer.</text>
</comment>
<keyword evidence="7" id="KW-0804">Transcription</keyword>
<feature type="domain" description="HSF-type DNA-binding" evidence="11">
    <location>
        <begin position="53"/>
        <end position="77"/>
    </location>
</feature>
<dbReference type="Pfam" id="PF00447">
    <property type="entry name" value="HSF_DNA-bind"/>
    <property type="match status" value="1"/>
</dbReference>
<dbReference type="InterPro" id="IPR036388">
    <property type="entry name" value="WH-like_DNA-bd_sf"/>
</dbReference>
<organism evidence="12 13">
    <name type="scientific">Dorcoceras hygrometricum</name>
    <dbReference type="NCBI Taxonomy" id="472368"/>
    <lineage>
        <taxon>Eukaryota</taxon>
        <taxon>Viridiplantae</taxon>
        <taxon>Streptophyta</taxon>
        <taxon>Embryophyta</taxon>
        <taxon>Tracheophyta</taxon>
        <taxon>Spermatophyta</taxon>
        <taxon>Magnoliopsida</taxon>
        <taxon>eudicotyledons</taxon>
        <taxon>Gunneridae</taxon>
        <taxon>Pentapetalae</taxon>
        <taxon>asterids</taxon>
        <taxon>lamiids</taxon>
        <taxon>Lamiales</taxon>
        <taxon>Gesneriaceae</taxon>
        <taxon>Didymocarpoideae</taxon>
        <taxon>Trichosporeae</taxon>
        <taxon>Loxocarpinae</taxon>
        <taxon>Dorcoceras</taxon>
    </lineage>
</organism>
<sequence>MVKSLENGTSLPPFLVKCYEMVNDESTDELISWNDSNQSFIIWDESKFASELLHKYFKHNNFSSFVRQLNIYGFKKIDTDSCEFANDSFIKGQKHLLKNITRRKHLQGQTQKNSSQSKKTVPVAYEEEKRLALCKEVENLKIDRNAVTLELKKLRQHQESSQSKLLLLREQLKGMEKNQQQMLSFIVLAMQIPEFLEQFLKPMEKNWRILEKGKNVLSEVTDDCETVPSDGTIVRYQPPTDGEAMASTSNSEDFMDLDISSDELRDLLVNIDFFSGSLDEKQLPLDNHGQFVIPDLPEYDTMLDQLLLSNPSTGNARFSDLEAEVFADPRIPLESNSQIKDSEQSNYSDEDVNNDHTRLQIEQHLETRMTNIDESFE</sequence>
<keyword evidence="5" id="KW-0346">Stress response</keyword>
<feature type="compositionally biased region" description="Polar residues" evidence="10">
    <location>
        <begin position="334"/>
        <end position="347"/>
    </location>
</feature>
<proteinExistence type="inferred from homology"/>
<evidence type="ECO:0000256" key="3">
    <source>
        <dbReference type="ARBA" id="ARBA00022553"/>
    </source>
</evidence>
<dbReference type="FunFam" id="1.10.10.10:FF:000037">
    <property type="entry name" value="Heat stress transcription factor B-4"/>
    <property type="match status" value="1"/>
</dbReference>
<keyword evidence="13" id="KW-1185">Reference proteome</keyword>
<dbReference type="GO" id="GO:0005634">
    <property type="term" value="C:nucleus"/>
    <property type="evidence" value="ECO:0007669"/>
    <property type="project" value="UniProtKB-SubCell"/>
</dbReference>
<comment type="similarity">
    <text evidence="9">Belongs to the HSF family.</text>
</comment>
<evidence type="ECO:0000313" key="12">
    <source>
        <dbReference type="EMBL" id="KZV23490.1"/>
    </source>
</evidence>
<comment type="subcellular location">
    <subcellularLocation>
        <location evidence="1">Nucleus</location>
    </subcellularLocation>
</comment>
<reference evidence="12 13" key="1">
    <citation type="journal article" date="2015" name="Proc. Natl. Acad. Sci. U.S.A.">
        <title>The resurrection genome of Boea hygrometrica: A blueprint for survival of dehydration.</title>
        <authorList>
            <person name="Xiao L."/>
            <person name="Yang G."/>
            <person name="Zhang L."/>
            <person name="Yang X."/>
            <person name="Zhao S."/>
            <person name="Ji Z."/>
            <person name="Zhou Q."/>
            <person name="Hu M."/>
            <person name="Wang Y."/>
            <person name="Chen M."/>
            <person name="Xu Y."/>
            <person name="Jin H."/>
            <person name="Xiao X."/>
            <person name="Hu G."/>
            <person name="Bao F."/>
            <person name="Hu Y."/>
            <person name="Wan P."/>
            <person name="Li L."/>
            <person name="Deng X."/>
            <person name="Kuang T."/>
            <person name="Xiang C."/>
            <person name="Zhu J.K."/>
            <person name="Oliver M.J."/>
            <person name="He Y."/>
        </authorList>
    </citation>
    <scope>NUCLEOTIDE SEQUENCE [LARGE SCALE GENOMIC DNA]</scope>
    <source>
        <strain evidence="13">cv. XS01</strain>
    </source>
</reference>
<evidence type="ECO:0000313" key="13">
    <source>
        <dbReference type="Proteomes" id="UP000250235"/>
    </source>
</evidence>